<gene>
    <name evidence="3" type="ORF">XcodCFBP4690_14940</name>
</gene>
<evidence type="ECO:0000256" key="1">
    <source>
        <dbReference type="ARBA" id="ARBA00022801"/>
    </source>
</evidence>
<name>A0A2S7CKG8_9XANT</name>
<evidence type="ECO:0000313" key="3">
    <source>
        <dbReference type="EMBL" id="PPU62054.1"/>
    </source>
</evidence>
<dbReference type="SUPFAM" id="SSF54637">
    <property type="entry name" value="Thioesterase/thiol ester dehydrase-isomerase"/>
    <property type="match status" value="1"/>
</dbReference>
<reference evidence="3 4" key="1">
    <citation type="submission" date="2016-08" db="EMBL/GenBank/DDBJ databases">
        <authorList>
            <person name="Seilhamer J.J."/>
        </authorList>
    </citation>
    <scope>NUCLEOTIDE SEQUENCE [LARGE SCALE GENOMIC DNA]</scope>
    <source>
        <strain evidence="3 4">CFBP4690</strain>
    </source>
</reference>
<dbReference type="GO" id="GO:0061522">
    <property type="term" value="F:1,4-dihydroxy-2-naphthoyl-CoA thioesterase activity"/>
    <property type="evidence" value="ECO:0007669"/>
    <property type="project" value="TreeGrafter"/>
</dbReference>
<feature type="domain" description="Thioesterase" evidence="2">
    <location>
        <begin position="40"/>
        <end position="117"/>
    </location>
</feature>
<dbReference type="EMBL" id="MDEC01000021">
    <property type="protein sequence ID" value="PPU62054.1"/>
    <property type="molecule type" value="Genomic_DNA"/>
</dbReference>
<dbReference type="Proteomes" id="UP000237872">
    <property type="component" value="Unassembled WGS sequence"/>
</dbReference>
<protein>
    <submittedName>
        <fullName evidence="3">Thioesterase</fullName>
    </submittedName>
</protein>
<dbReference type="InterPro" id="IPR029069">
    <property type="entry name" value="HotDog_dom_sf"/>
</dbReference>
<dbReference type="CDD" id="cd03443">
    <property type="entry name" value="PaaI_thioesterase"/>
    <property type="match status" value="1"/>
</dbReference>
<dbReference type="NCBIfam" id="TIGR00369">
    <property type="entry name" value="unchar_dom_1"/>
    <property type="match status" value="1"/>
</dbReference>
<dbReference type="PANTHER" id="PTHR43240:SF1">
    <property type="entry name" value="BLR5584 PROTEIN"/>
    <property type="match status" value="1"/>
</dbReference>
<comment type="caution">
    <text evidence="3">The sequence shown here is derived from an EMBL/GenBank/DDBJ whole genome shotgun (WGS) entry which is preliminary data.</text>
</comment>
<proteinExistence type="predicted"/>
<dbReference type="OrthoDB" id="9813282at2"/>
<accession>A0A2S7CKG8</accession>
<dbReference type="InterPro" id="IPR003736">
    <property type="entry name" value="PAAI_dom"/>
</dbReference>
<dbReference type="PANTHER" id="PTHR43240">
    <property type="entry name" value="1,4-DIHYDROXY-2-NAPHTHOYL-COA THIOESTERASE 1"/>
    <property type="match status" value="1"/>
</dbReference>
<evidence type="ECO:0000313" key="4">
    <source>
        <dbReference type="Proteomes" id="UP000237872"/>
    </source>
</evidence>
<dbReference type="Pfam" id="PF03061">
    <property type="entry name" value="4HBT"/>
    <property type="match status" value="1"/>
</dbReference>
<evidence type="ECO:0000259" key="2">
    <source>
        <dbReference type="Pfam" id="PF03061"/>
    </source>
</evidence>
<dbReference type="AlphaFoldDB" id="A0A2S7CKG8"/>
<dbReference type="Gene3D" id="3.10.129.10">
    <property type="entry name" value="Hotdog Thioesterase"/>
    <property type="match status" value="1"/>
</dbReference>
<dbReference type="InterPro" id="IPR006683">
    <property type="entry name" value="Thioestr_dom"/>
</dbReference>
<sequence length="149" mass="15431">MQHSRRVGIFASLKLDFADAAPGRVVIAGVPGTHAYNPIGSVHGGYAATLLDSACGCATHTLLSATQRYTTLELKVSYHKAVTRRTGRIEAIGEVLSCGRRVAFAQARLVDGKGTLLASANSTLLVMEAPAEAIGHTIGSASVGASVRD</sequence>
<dbReference type="GO" id="GO:0005829">
    <property type="term" value="C:cytosol"/>
    <property type="evidence" value="ECO:0007669"/>
    <property type="project" value="TreeGrafter"/>
</dbReference>
<organism evidence="3 4">
    <name type="scientific">Xanthomonas codiaei</name>
    <dbReference type="NCBI Taxonomy" id="56463"/>
    <lineage>
        <taxon>Bacteria</taxon>
        <taxon>Pseudomonadati</taxon>
        <taxon>Pseudomonadota</taxon>
        <taxon>Gammaproteobacteria</taxon>
        <taxon>Lysobacterales</taxon>
        <taxon>Lysobacteraceae</taxon>
        <taxon>Xanthomonas</taxon>
    </lineage>
</organism>
<keyword evidence="1" id="KW-0378">Hydrolase</keyword>